<reference evidence="2 3" key="1">
    <citation type="submission" date="2023-03" db="EMBL/GenBank/DDBJ databases">
        <title>High recombination rates correlate with genetic variation in Cardiocondyla obscurior ants.</title>
        <authorList>
            <person name="Errbii M."/>
        </authorList>
    </citation>
    <scope>NUCLEOTIDE SEQUENCE [LARGE SCALE GENOMIC DNA]</scope>
    <source>
        <strain evidence="2">Alpha-2009</strain>
        <tissue evidence="2">Whole body</tissue>
    </source>
</reference>
<gene>
    <name evidence="2" type="ORF">PUN28_015613</name>
</gene>
<evidence type="ECO:0000313" key="3">
    <source>
        <dbReference type="Proteomes" id="UP001430953"/>
    </source>
</evidence>
<evidence type="ECO:0000313" key="2">
    <source>
        <dbReference type="EMBL" id="KAL0107204.1"/>
    </source>
</evidence>
<evidence type="ECO:0000256" key="1">
    <source>
        <dbReference type="SAM" id="MobiDB-lite"/>
    </source>
</evidence>
<dbReference type="EMBL" id="JADYXP020000017">
    <property type="protein sequence ID" value="KAL0107204.1"/>
    <property type="molecule type" value="Genomic_DNA"/>
</dbReference>
<protein>
    <submittedName>
        <fullName evidence="2">Uncharacterized protein</fullName>
    </submittedName>
</protein>
<dbReference type="Proteomes" id="UP001430953">
    <property type="component" value="Unassembled WGS sequence"/>
</dbReference>
<dbReference type="AlphaFoldDB" id="A0AAW2EXS4"/>
<feature type="region of interest" description="Disordered" evidence="1">
    <location>
        <begin position="95"/>
        <end position="114"/>
    </location>
</feature>
<comment type="caution">
    <text evidence="2">The sequence shown here is derived from an EMBL/GenBank/DDBJ whole genome shotgun (WGS) entry which is preliminary data.</text>
</comment>
<organism evidence="2 3">
    <name type="scientific">Cardiocondyla obscurior</name>
    <dbReference type="NCBI Taxonomy" id="286306"/>
    <lineage>
        <taxon>Eukaryota</taxon>
        <taxon>Metazoa</taxon>
        <taxon>Ecdysozoa</taxon>
        <taxon>Arthropoda</taxon>
        <taxon>Hexapoda</taxon>
        <taxon>Insecta</taxon>
        <taxon>Pterygota</taxon>
        <taxon>Neoptera</taxon>
        <taxon>Endopterygota</taxon>
        <taxon>Hymenoptera</taxon>
        <taxon>Apocrita</taxon>
        <taxon>Aculeata</taxon>
        <taxon>Formicoidea</taxon>
        <taxon>Formicidae</taxon>
        <taxon>Myrmicinae</taxon>
        <taxon>Cardiocondyla</taxon>
    </lineage>
</organism>
<sequence>MLQLRFDPPGRARARSLSRWLTQDGLRAEATRYYTRGNGGQREKPRQRLSAIEDSSLAIKGVWWINRGSANISRIKAPSTVRDAVQKRMGWRASNGKIEAKLTSPTDEHPAGRI</sequence>
<accession>A0AAW2EXS4</accession>
<name>A0AAW2EXS4_9HYME</name>
<keyword evidence="3" id="KW-1185">Reference proteome</keyword>
<proteinExistence type="predicted"/>